<keyword evidence="7 10" id="KW-1133">Transmembrane helix</keyword>
<feature type="transmembrane region" description="Helical" evidence="10">
    <location>
        <begin position="393"/>
        <end position="419"/>
    </location>
</feature>
<evidence type="ECO:0000256" key="7">
    <source>
        <dbReference type="ARBA" id="ARBA00022989"/>
    </source>
</evidence>
<feature type="region of interest" description="Disordered" evidence="9">
    <location>
        <begin position="1"/>
        <end position="24"/>
    </location>
</feature>
<evidence type="ECO:0000256" key="2">
    <source>
        <dbReference type="ARBA" id="ARBA00008807"/>
    </source>
</evidence>
<sequence>MAEHGEKRSDIANVHEEPRGGIIGEKEVDAAVAAADDERAEHDLNVTEDDLLEAKELAATFSLEGTRDLMTQVYKLHRRDPNFPQTILERIEEFLQNDNVFDNPEKHEQLIAEMKIEAALITNNSPYAEVRAVVSNRDDPTMPCSTIRAWVIGIFFSIAIAFINGFFEIRQPAIYVTANVPQLLAYPVGKLWEKVLPDVGFTLFGVRHSLNPGPFNRKEHMLITIMAAISKSSPYTNYVIFIQYLPNFFNQSWALSFGYQILIALSTNFIGYSLAGICRRFLVYPSYCVWPQSLVTIALNSAFHADTNPAVPGPFGTFWRMSRLKFFVFAFAAMFVWFWFPNYIFQGLALFTWMAWIAPNNAKLAVITGASGLGLNPLPTFDWNIVTFMTDPLMLPFFSAANNFAGMAITLPVVAAMYYGNAWGGAYLPINSNKPYDRFAKRYNVTRILDDRGIMDIEKYKAYSPPYLSSANTLIYMMFFGAYSAVVTYAILFHRIEIMMGFRDLINSFRPSKKQEIEEGRVLDVHNRLMKAYKEVPEWWYFCTLVFAVAIGCTAIAVYPTHTSVGVVFYGVLLCLIFVVPVGIVYAMTGVEVTLNVLAQFIGGSFVEGNALAMCFFKTYGYVTCAHALAFSNDLKMAHYVKIPPRFTFFAQMVPSLITTFVYVGIVQFQVNLKDVCTANAPFRFTCPGINTFFTAAVMWGTVGPKRLWGVGGTYTVTLLGFPLGVAIVLAFWVAGRKWPKSAFIRNIHPVVIMTGGLHWAPYNLSYMWPAVPVAAFSWLYVRKRFLGFWSKYNFVLSAAFSAGIAISGLIQFFGLAYNNIEFNWWGNSVVGSGCDDGVSCPLMKLAPGEYFGPGLGEF</sequence>
<feature type="transmembrane region" description="Helical" evidence="10">
    <location>
        <begin position="795"/>
        <end position="818"/>
    </location>
</feature>
<evidence type="ECO:0000256" key="3">
    <source>
        <dbReference type="ARBA" id="ARBA00022448"/>
    </source>
</evidence>
<dbReference type="OrthoDB" id="9986677at2759"/>
<feature type="transmembrane region" description="Helical" evidence="10">
    <location>
        <begin position="474"/>
        <end position="493"/>
    </location>
</feature>
<feature type="transmembrane region" description="Helical" evidence="10">
    <location>
        <begin position="539"/>
        <end position="561"/>
    </location>
</feature>
<feature type="transmembrane region" description="Helical" evidence="10">
    <location>
        <begin position="257"/>
        <end position="277"/>
    </location>
</feature>
<protein>
    <submittedName>
        <fullName evidence="11">Oligopeptide transporter OPT superfamily</fullName>
    </submittedName>
</protein>
<feature type="transmembrane region" description="Helical" evidence="10">
    <location>
        <begin position="767"/>
        <end position="783"/>
    </location>
</feature>
<dbReference type="GO" id="GO:0016020">
    <property type="term" value="C:membrane"/>
    <property type="evidence" value="ECO:0007669"/>
    <property type="project" value="UniProtKB-SubCell"/>
</dbReference>
<evidence type="ECO:0000256" key="6">
    <source>
        <dbReference type="ARBA" id="ARBA00022927"/>
    </source>
</evidence>
<evidence type="ECO:0000256" key="10">
    <source>
        <dbReference type="SAM" id="Phobius"/>
    </source>
</evidence>
<feature type="transmembrane region" description="Helical" evidence="10">
    <location>
        <begin position="147"/>
        <end position="167"/>
    </location>
</feature>
<dbReference type="GeneID" id="30020491"/>
<feature type="transmembrane region" description="Helical" evidence="10">
    <location>
        <begin position="364"/>
        <end position="381"/>
    </location>
</feature>
<keyword evidence="5" id="KW-0571">Peptide transport</keyword>
<feature type="transmembrane region" description="Helical" evidence="10">
    <location>
        <begin position="609"/>
        <end position="629"/>
    </location>
</feature>
<feature type="transmembrane region" description="Helical" evidence="10">
    <location>
        <begin position="715"/>
        <end position="736"/>
    </location>
</feature>
<dbReference type="AlphaFoldDB" id="A0A167XC71"/>
<dbReference type="InterPro" id="IPR004813">
    <property type="entry name" value="OPT"/>
</dbReference>
<dbReference type="Pfam" id="PF03169">
    <property type="entry name" value="OPT"/>
    <property type="match status" value="1"/>
</dbReference>
<comment type="similarity">
    <text evidence="2">Belongs to the oligopeptide OPT transporter family.</text>
</comment>
<keyword evidence="3" id="KW-0813">Transport</keyword>
<feature type="transmembrane region" description="Helical" evidence="10">
    <location>
        <begin position="567"/>
        <end position="588"/>
    </location>
</feature>
<accession>A0A167XC71</accession>
<dbReference type="NCBIfam" id="TIGR00727">
    <property type="entry name" value="ISP4_OPT"/>
    <property type="match status" value="1"/>
</dbReference>
<dbReference type="NCBIfam" id="TIGR00728">
    <property type="entry name" value="OPT_sfam"/>
    <property type="match status" value="1"/>
</dbReference>
<dbReference type="GO" id="GO:0015031">
    <property type="term" value="P:protein transport"/>
    <property type="evidence" value="ECO:0007669"/>
    <property type="project" value="UniProtKB-KW"/>
</dbReference>
<comment type="subcellular location">
    <subcellularLocation>
        <location evidence="1">Membrane</location>
        <topology evidence="1">Multi-pass membrane protein</topology>
    </subcellularLocation>
</comment>
<evidence type="ECO:0000313" key="11">
    <source>
        <dbReference type="EMBL" id="OAA64789.1"/>
    </source>
</evidence>
<dbReference type="RefSeq" id="XP_018704761.1">
    <property type="nucleotide sequence ID" value="XM_018847805.1"/>
</dbReference>
<dbReference type="Proteomes" id="UP000076744">
    <property type="component" value="Unassembled WGS sequence"/>
</dbReference>
<keyword evidence="4 10" id="KW-0812">Transmembrane</keyword>
<evidence type="ECO:0000256" key="5">
    <source>
        <dbReference type="ARBA" id="ARBA00022856"/>
    </source>
</evidence>
<evidence type="ECO:0000256" key="8">
    <source>
        <dbReference type="ARBA" id="ARBA00023136"/>
    </source>
</evidence>
<feature type="transmembrane region" description="Helical" evidence="10">
    <location>
        <begin position="326"/>
        <end position="344"/>
    </location>
</feature>
<feature type="transmembrane region" description="Helical" evidence="10">
    <location>
        <begin position="683"/>
        <end position="703"/>
    </location>
</feature>
<organism evidence="11 12">
    <name type="scientific">Cordyceps fumosorosea (strain ARSEF 2679)</name>
    <name type="common">Isaria fumosorosea</name>
    <dbReference type="NCBI Taxonomy" id="1081104"/>
    <lineage>
        <taxon>Eukaryota</taxon>
        <taxon>Fungi</taxon>
        <taxon>Dikarya</taxon>
        <taxon>Ascomycota</taxon>
        <taxon>Pezizomycotina</taxon>
        <taxon>Sordariomycetes</taxon>
        <taxon>Hypocreomycetidae</taxon>
        <taxon>Hypocreales</taxon>
        <taxon>Cordycipitaceae</taxon>
        <taxon>Cordyceps</taxon>
    </lineage>
</organism>
<gene>
    <name evidence="11" type="ORF">ISF_04199</name>
</gene>
<evidence type="ECO:0000256" key="9">
    <source>
        <dbReference type="SAM" id="MobiDB-lite"/>
    </source>
</evidence>
<keyword evidence="6" id="KW-0653">Protein transport</keyword>
<dbReference type="EMBL" id="AZHB01000009">
    <property type="protein sequence ID" value="OAA64789.1"/>
    <property type="molecule type" value="Genomic_DNA"/>
</dbReference>
<keyword evidence="12" id="KW-1185">Reference proteome</keyword>
<proteinExistence type="inferred from homology"/>
<comment type="caution">
    <text evidence="11">The sequence shown here is derived from an EMBL/GenBank/DDBJ whole genome shotgun (WGS) entry which is preliminary data.</text>
</comment>
<evidence type="ECO:0000313" key="12">
    <source>
        <dbReference type="Proteomes" id="UP000076744"/>
    </source>
</evidence>
<dbReference type="PANTHER" id="PTHR22601">
    <property type="entry name" value="ISP4 LIKE PROTEIN"/>
    <property type="match status" value="1"/>
</dbReference>
<reference evidence="11 12" key="1">
    <citation type="journal article" date="2016" name="Genome Biol. Evol.">
        <title>Divergent and convergent evolution of fungal pathogenicity.</title>
        <authorList>
            <person name="Shang Y."/>
            <person name="Xiao G."/>
            <person name="Zheng P."/>
            <person name="Cen K."/>
            <person name="Zhan S."/>
            <person name="Wang C."/>
        </authorList>
    </citation>
    <scope>NUCLEOTIDE SEQUENCE [LARGE SCALE GENOMIC DNA]</scope>
    <source>
        <strain evidence="11 12">ARSEF 2679</strain>
    </source>
</reference>
<feature type="transmembrane region" description="Helical" evidence="10">
    <location>
        <begin position="649"/>
        <end position="671"/>
    </location>
</feature>
<evidence type="ECO:0000256" key="1">
    <source>
        <dbReference type="ARBA" id="ARBA00004141"/>
    </source>
</evidence>
<dbReference type="GO" id="GO:0035673">
    <property type="term" value="F:oligopeptide transmembrane transporter activity"/>
    <property type="evidence" value="ECO:0007669"/>
    <property type="project" value="InterPro"/>
</dbReference>
<dbReference type="InterPro" id="IPR004648">
    <property type="entry name" value="Oligpept_transpt"/>
</dbReference>
<evidence type="ECO:0000256" key="4">
    <source>
        <dbReference type="ARBA" id="ARBA00022692"/>
    </source>
</evidence>
<name>A0A167XC71_CORFA</name>
<keyword evidence="8 10" id="KW-0472">Membrane</keyword>
<feature type="transmembrane region" description="Helical" evidence="10">
    <location>
        <begin position="743"/>
        <end position="761"/>
    </location>
</feature>